<evidence type="ECO:0000313" key="3">
    <source>
        <dbReference type="Proteomes" id="UP001209878"/>
    </source>
</evidence>
<dbReference type="EMBL" id="JAODUO010000664">
    <property type="protein sequence ID" value="KAK2176394.1"/>
    <property type="molecule type" value="Genomic_DNA"/>
</dbReference>
<name>A0AAD9NR40_RIDPI</name>
<accession>A0AAD9NR40</accession>
<dbReference type="AlphaFoldDB" id="A0AAD9NR40"/>
<gene>
    <name evidence="2" type="ORF">NP493_664g02037</name>
</gene>
<evidence type="ECO:0000313" key="2">
    <source>
        <dbReference type="EMBL" id="KAK2176394.1"/>
    </source>
</evidence>
<evidence type="ECO:0000256" key="1">
    <source>
        <dbReference type="SAM" id="MobiDB-lite"/>
    </source>
</evidence>
<comment type="caution">
    <text evidence="2">The sequence shown here is derived from an EMBL/GenBank/DDBJ whole genome shotgun (WGS) entry which is preliminary data.</text>
</comment>
<sequence>MAVADAQRQVPFEDWRLWRTELNNGLVKKMFTGELGHTVVPFDEYLQYPNASNYAGSVAIERQANALLMYGTAAAEQSALPKKNFLNYGIPRVAMSPRERHQPLVRKTNQRTSGTQTSLFDVVGMSDNQTRLTIPEDQQRRLRLPRTDDPEVFGRQMSTGKRVRMGGETAADTRPATDKLLRTPVPQTTLPRNPLEEGKLLTTRDKHLPRVHDRHLPRAAPPGLPRTFV</sequence>
<dbReference type="Proteomes" id="UP001209878">
    <property type="component" value="Unassembled WGS sequence"/>
</dbReference>
<proteinExistence type="predicted"/>
<organism evidence="2 3">
    <name type="scientific">Ridgeia piscesae</name>
    <name type="common">Tubeworm</name>
    <dbReference type="NCBI Taxonomy" id="27915"/>
    <lineage>
        <taxon>Eukaryota</taxon>
        <taxon>Metazoa</taxon>
        <taxon>Spiralia</taxon>
        <taxon>Lophotrochozoa</taxon>
        <taxon>Annelida</taxon>
        <taxon>Polychaeta</taxon>
        <taxon>Sedentaria</taxon>
        <taxon>Canalipalpata</taxon>
        <taxon>Sabellida</taxon>
        <taxon>Siboglinidae</taxon>
        <taxon>Ridgeia</taxon>
    </lineage>
</organism>
<protein>
    <submittedName>
        <fullName evidence="2">Uncharacterized protein</fullName>
    </submittedName>
</protein>
<reference evidence="2" key="1">
    <citation type="journal article" date="2023" name="Mol. Biol. Evol.">
        <title>Third-Generation Sequencing Reveals the Adaptive Role of the Epigenome in Three Deep-Sea Polychaetes.</title>
        <authorList>
            <person name="Perez M."/>
            <person name="Aroh O."/>
            <person name="Sun Y."/>
            <person name="Lan Y."/>
            <person name="Juniper S.K."/>
            <person name="Young C.R."/>
            <person name="Angers B."/>
            <person name="Qian P.Y."/>
        </authorList>
    </citation>
    <scope>NUCLEOTIDE SEQUENCE</scope>
    <source>
        <strain evidence="2">R07B-5</strain>
    </source>
</reference>
<keyword evidence="3" id="KW-1185">Reference proteome</keyword>
<feature type="region of interest" description="Disordered" evidence="1">
    <location>
        <begin position="161"/>
        <end position="199"/>
    </location>
</feature>